<dbReference type="NCBIfam" id="TIGR03414">
    <property type="entry name" value="ABC_choline_bnd"/>
    <property type="match status" value="1"/>
</dbReference>
<keyword evidence="3" id="KW-1185">Reference proteome</keyword>
<dbReference type="InterPro" id="IPR007210">
    <property type="entry name" value="ABC_Gly_betaine_transp_sub-bd"/>
</dbReference>
<dbReference type="SUPFAM" id="SSF53850">
    <property type="entry name" value="Periplasmic binding protein-like II"/>
    <property type="match status" value="1"/>
</dbReference>
<evidence type="ECO:0000313" key="2">
    <source>
        <dbReference type="EMBL" id="OCX15127.1"/>
    </source>
</evidence>
<feature type="domain" description="ABC-type glycine betaine transport system substrate-binding" evidence="1">
    <location>
        <begin position="23"/>
        <end position="271"/>
    </location>
</feature>
<comment type="caution">
    <text evidence="2">The sequence shown here is derived from an EMBL/GenBank/DDBJ whole genome shotgun (WGS) entry which is preliminary data.</text>
</comment>
<gene>
    <name evidence="2" type="ORF">QV13_19390</name>
</gene>
<dbReference type="EMBL" id="MDEO01000035">
    <property type="protein sequence ID" value="OCX15127.1"/>
    <property type="molecule type" value="Genomic_DNA"/>
</dbReference>
<organism evidence="2 3">
    <name type="scientific">Mesorhizobium hungaricum</name>
    <dbReference type="NCBI Taxonomy" id="1566387"/>
    <lineage>
        <taxon>Bacteria</taxon>
        <taxon>Pseudomonadati</taxon>
        <taxon>Pseudomonadota</taxon>
        <taxon>Alphaproteobacteria</taxon>
        <taxon>Hyphomicrobiales</taxon>
        <taxon>Phyllobacteriaceae</taxon>
        <taxon>Mesorhizobium</taxon>
    </lineage>
</organism>
<evidence type="ECO:0000313" key="3">
    <source>
        <dbReference type="Proteomes" id="UP000094412"/>
    </source>
</evidence>
<dbReference type="GO" id="GO:0043190">
    <property type="term" value="C:ATP-binding cassette (ABC) transporter complex"/>
    <property type="evidence" value="ECO:0007669"/>
    <property type="project" value="InterPro"/>
</dbReference>
<dbReference type="CDD" id="cd13640">
    <property type="entry name" value="PBP2_ChoX"/>
    <property type="match status" value="1"/>
</dbReference>
<protein>
    <submittedName>
        <fullName evidence="2">Glycine/betaine ABC transporter substrate-binding protein</fullName>
    </submittedName>
</protein>
<sequence>MIVLIACGVATEAHAADPAGCKAVRMAEPGWNDLAFTTGVAHVLFEALGYEPKSDVLGINVIYEGMKNNDLDVFLGYWDPAMVTYYKPYKEDGSVETLKLNLVGAKYTFAVPAYVWDAGVRDFKDLHKFADKFGRKMYGIEPGSNQLMMDAIADPTLELASWEVVESSEAGMLSEVGYKIKEKQFIVFQGWAPHPMNVSYDLRYLTGGDKFYGPDLGAATVSTQTRKGYAAACPNVTKLLTNLTFNVALENAGMGYLINDGMAPTAAGRKAIAANPALLETWLAGVTTFDGQPALAAVKAKLGL</sequence>
<dbReference type="AlphaFoldDB" id="A0A1C2DK78"/>
<dbReference type="Gene3D" id="3.40.190.10">
    <property type="entry name" value="Periplasmic binding protein-like II"/>
    <property type="match status" value="1"/>
</dbReference>
<dbReference type="Pfam" id="PF04069">
    <property type="entry name" value="OpuAC"/>
    <property type="match status" value="1"/>
</dbReference>
<dbReference type="GO" id="GO:0033265">
    <property type="term" value="F:choline binding"/>
    <property type="evidence" value="ECO:0007669"/>
    <property type="project" value="InterPro"/>
</dbReference>
<name>A0A1C2DK78_9HYPH</name>
<dbReference type="Gene3D" id="3.40.190.100">
    <property type="entry name" value="Glycine betaine-binding periplasmic protein, domain 2"/>
    <property type="match status" value="1"/>
</dbReference>
<proteinExistence type="predicted"/>
<dbReference type="Proteomes" id="UP000094412">
    <property type="component" value="Unassembled WGS sequence"/>
</dbReference>
<dbReference type="GO" id="GO:0022857">
    <property type="term" value="F:transmembrane transporter activity"/>
    <property type="evidence" value="ECO:0007669"/>
    <property type="project" value="InterPro"/>
</dbReference>
<reference evidence="2 3" key="1">
    <citation type="submission" date="2016-08" db="EMBL/GenBank/DDBJ databases">
        <title>Whole genome sequence of Mesorhizobium sp. strain UASWS1009 isolated from industrial sewage.</title>
        <authorList>
            <person name="Crovadore J."/>
            <person name="Calmin G."/>
            <person name="Chablais R."/>
            <person name="Cochard B."/>
            <person name="Lefort F."/>
        </authorList>
    </citation>
    <scope>NUCLEOTIDE SEQUENCE [LARGE SCALE GENOMIC DNA]</scope>
    <source>
        <strain evidence="2 3">UASWS1009</strain>
    </source>
</reference>
<accession>A0A1C2DK78</accession>
<dbReference type="GO" id="GO:0042597">
    <property type="term" value="C:periplasmic space"/>
    <property type="evidence" value="ECO:0007669"/>
    <property type="project" value="InterPro"/>
</dbReference>
<dbReference type="InterPro" id="IPR017783">
    <property type="entry name" value="ABC_choline_sub-bd"/>
</dbReference>
<dbReference type="GO" id="GO:0015871">
    <property type="term" value="P:choline transport"/>
    <property type="evidence" value="ECO:0007669"/>
    <property type="project" value="InterPro"/>
</dbReference>
<evidence type="ECO:0000259" key="1">
    <source>
        <dbReference type="Pfam" id="PF04069"/>
    </source>
</evidence>
<dbReference type="STRING" id="1566387.QV13_19390"/>